<accession>A0ABT8EDE9</accession>
<proteinExistence type="predicted"/>
<comment type="caution">
    <text evidence="2">The sequence shown here is derived from an EMBL/GenBank/DDBJ whole genome shotgun (WGS) entry which is preliminary data.</text>
</comment>
<feature type="compositionally biased region" description="Basic and acidic residues" evidence="1">
    <location>
        <begin position="8"/>
        <end position="20"/>
    </location>
</feature>
<evidence type="ECO:0000313" key="2">
    <source>
        <dbReference type="EMBL" id="MDN4075969.1"/>
    </source>
</evidence>
<dbReference type="RefSeq" id="WP_290402077.1">
    <property type="nucleotide sequence ID" value="NZ_JAUHLN010000008.1"/>
</dbReference>
<sequence length="68" mass="7840">MSTLHKSAPREIEKSTDNNRKLTKEQYRAILLHNYAKNNNLEFDINKVKVSKNDPVLSTVNNILTSIK</sequence>
<keyword evidence="3" id="KW-1185">Reference proteome</keyword>
<evidence type="ECO:0000313" key="3">
    <source>
        <dbReference type="Proteomes" id="UP001168694"/>
    </source>
</evidence>
<name>A0ABT8EDE9_9BACL</name>
<feature type="region of interest" description="Disordered" evidence="1">
    <location>
        <begin position="1"/>
        <end position="20"/>
    </location>
</feature>
<protein>
    <submittedName>
        <fullName evidence="2">Uncharacterized protein</fullName>
    </submittedName>
</protein>
<reference evidence="2" key="1">
    <citation type="submission" date="2023-06" db="EMBL/GenBank/DDBJ databases">
        <title>Draft Genome Sequences of Representative Paenibacillus Polymyxa, Bacillus cereus, Fictibacillus sp., and Brevibacillus agri Strains Isolated from Amazonian Dark Earth.</title>
        <authorList>
            <person name="Pellegrinetti T.A."/>
            <person name="Cunha I.C.M."/>
            <person name="Chaves M.G."/>
            <person name="Freitas A.S."/>
            <person name="Silva A.V.R."/>
            <person name="Tsai S.M."/>
            <person name="Mendes L.W."/>
        </authorList>
    </citation>
    <scope>NUCLEOTIDE SEQUENCE</scope>
    <source>
        <strain evidence="2">CENA-BCM004</strain>
    </source>
</reference>
<organism evidence="2 3">
    <name type="scientific">Fictibacillus terranigra</name>
    <dbReference type="NCBI Taxonomy" id="3058424"/>
    <lineage>
        <taxon>Bacteria</taxon>
        <taxon>Bacillati</taxon>
        <taxon>Bacillota</taxon>
        <taxon>Bacilli</taxon>
        <taxon>Bacillales</taxon>
        <taxon>Fictibacillaceae</taxon>
        <taxon>Fictibacillus</taxon>
    </lineage>
</organism>
<evidence type="ECO:0000256" key="1">
    <source>
        <dbReference type="SAM" id="MobiDB-lite"/>
    </source>
</evidence>
<gene>
    <name evidence="2" type="ORF">QYF49_23790</name>
</gene>
<dbReference type="EMBL" id="JAUHLN010000008">
    <property type="protein sequence ID" value="MDN4075969.1"/>
    <property type="molecule type" value="Genomic_DNA"/>
</dbReference>
<dbReference type="Proteomes" id="UP001168694">
    <property type="component" value="Unassembled WGS sequence"/>
</dbReference>